<keyword evidence="2" id="KW-0560">Oxidoreductase</keyword>
<evidence type="ECO:0000313" key="3">
    <source>
        <dbReference type="EMBL" id="TEY33730.1"/>
    </source>
</evidence>
<dbReference type="PANTHER" id="PTHR42760">
    <property type="entry name" value="SHORT-CHAIN DEHYDROGENASES/REDUCTASES FAMILY MEMBER"/>
    <property type="match status" value="1"/>
</dbReference>
<gene>
    <name evidence="3" type="ORF">BOTCAL_0662g00010</name>
</gene>
<dbReference type="OrthoDB" id="1669814at2759"/>
<dbReference type="PANTHER" id="PTHR42760:SF133">
    <property type="entry name" value="3-OXOACYL-[ACYL-CARRIER-PROTEIN] REDUCTASE"/>
    <property type="match status" value="1"/>
</dbReference>
<reference evidence="3 4" key="1">
    <citation type="submission" date="2017-11" db="EMBL/GenBank/DDBJ databases">
        <title>Comparative genomics of Botrytis spp.</title>
        <authorList>
            <person name="Valero-Jimenez C.A."/>
            <person name="Tapia P."/>
            <person name="Veloso J."/>
            <person name="Silva-Moreno E."/>
            <person name="Staats M."/>
            <person name="Valdes J.H."/>
            <person name="Van Kan J.A.L."/>
        </authorList>
    </citation>
    <scope>NUCLEOTIDE SEQUENCE [LARGE SCALE GENOMIC DNA]</scope>
    <source>
        <strain evidence="3 4">MUCL2830</strain>
    </source>
</reference>
<sequence>MGSAGIRVNALVPGYIETDMTRAMSDPARSEALNSIPLSRFGDVAEIADATVFLATNKYANNCVLNLDGGLSAE</sequence>
<comment type="caution">
    <text evidence="3">The sequence shown here is derived from an EMBL/GenBank/DDBJ whole genome shotgun (WGS) entry which is preliminary data.</text>
</comment>
<dbReference type="GO" id="GO:0006633">
    <property type="term" value="P:fatty acid biosynthetic process"/>
    <property type="evidence" value="ECO:0007669"/>
    <property type="project" value="TreeGrafter"/>
</dbReference>
<accession>A0A4Y8CKE4</accession>
<comment type="similarity">
    <text evidence="1">Belongs to the short-chain dehydrogenases/reductases (SDR) family.</text>
</comment>
<dbReference type="EMBL" id="PHWZ01000659">
    <property type="protein sequence ID" value="TEY33730.1"/>
    <property type="molecule type" value="Genomic_DNA"/>
</dbReference>
<dbReference type="Proteomes" id="UP000297299">
    <property type="component" value="Unassembled WGS sequence"/>
</dbReference>
<dbReference type="InterPro" id="IPR002347">
    <property type="entry name" value="SDR_fam"/>
</dbReference>
<evidence type="ECO:0000256" key="2">
    <source>
        <dbReference type="ARBA" id="ARBA00023002"/>
    </source>
</evidence>
<keyword evidence="4" id="KW-1185">Reference proteome</keyword>
<evidence type="ECO:0000256" key="1">
    <source>
        <dbReference type="ARBA" id="ARBA00006484"/>
    </source>
</evidence>
<dbReference type="PRINTS" id="PR00081">
    <property type="entry name" value="GDHRDH"/>
</dbReference>
<evidence type="ECO:0000313" key="4">
    <source>
        <dbReference type="Proteomes" id="UP000297299"/>
    </source>
</evidence>
<organism evidence="3 4">
    <name type="scientific">Botryotinia calthae</name>
    <dbReference type="NCBI Taxonomy" id="38488"/>
    <lineage>
        <taxon>Eukaryota</taxon>
        <taxon>Fungi</taxon>
        <taxon>Dikarya</taxon>
        <taxon>Ascomycota</taxon>
        <taxon>Pezizomycotina</taxon>
        <taxon>Leotiomycetes</taxon>
        <taxon>Helotiales</taxon>
        <taxon>Sclerotiniaceae</taxon>
        <taxon>Botryotinia</taxon>
    </lineage>
</organism>
<dbReference type="STRING" id="38488.A0A4Y8CKE4"/>
<dbReference type="InterPro" id="IPR036291">
    <property type="entry name" value="NAD(P)-bd_dom_sf"/>
</dbReference>
<dbReference type="GO" id="GO:0048038">
    <property type="term" value="F:quinone binding"/>
    <property type="evidence" value="ECO:0007669"/>
    <property type="project" value="TreeGrafter"/>
</dbReference>
<name>A0A4Y8CKE4_9HELO</name>
<dbReference type="Gene3D" id="3.40.50.720">
    <property type="entry name" value="NAD(P)-binding Rossmann-like Domain"/>
    <property type="match status" value="1"/>
</dbReference>
<proteinExistence type="inferred from homology"/>
<dbReference type="GO" id="GO:0016616">
    <property type="term" value="F:oxidoreductase activity, acting on the CH-OH group of donors, NAD or NADP as acceptor"/>
    <property type="evidence" value="ECO:0007669"/>
    <property type="project" value="TreeGrafter"/>
</dbReference>
<dbReference type="AlphaFoldDB" id="A0A4Y8CKE4"/>
<dbReference type="SUPFAM" id="SSF51735">
    <property type="entry name" value="NAD(P)-binding Rossmann-fold domains"/>
    <property type="match status" value="1"/>
</dbReference>
<protein>
    <submittedName>
        <fullName evidence="3">Uncharacterized protein</fullName>
    </submittedName>
</protein>
<dbReference type="Pfam" id="PF13561">
    <property type="entry name" value="adh_short_C2"/>
    <property type="match status" value="1"/>
</dbReference>